<protein>
    <recommendedName>
        <fullName evidence="3">DUF2958 domain-containing protein</fullName>
    </recommendedName>
</protein>
<gene>
    <name evidence="1" type="ORF">BHE75_01411</name>
</gene>
<organism evidence="1 2">
    <name type="scientific">Edaphosphingomonas haloaromaticamans</name>
    <dbReference type="NCBI Taxonomy" id="653954"/>
    <lineage>
        <taxon>Bacteria</taxon>
        <taxon>Pseudomonadati</taxon>
        <taxon>Pseudomonadota</taxon>
        <taxon>Alphaproteobacteria</taxon>
        <taxon>Sphingomonadales</taxon>
        <taxon>Rhizorhabdaceae</taxon>
        <taxon>Edaphosphingomonas</taxon>
    </lineage>
</organism>
<dbReference type="Pfam" id="PF11171">
    <property type="entry name" value="DUF2958"/>
    <property type="match status" value="1"/>
</dbReference>
<name>A0A1S1HD10_9SPHN</name>
<sequence>MELITAEIRGALLANGRRAAQGEDIDPLPVVKLFTPDANATWLLTEVDVEDPDMLFGLCDLGVGSPELGCVSLAELQHILGATGMSIERDLWFEPKQSLSAYAREAVAAGYISA</sequence>
<dbReference type="RefSeq" id="WP_070933370.1">
    <property type="nucleotide sequence ID" value="NZ_MIPT01000001.1"/>
</dbReference>
<proteinExistence type="predicted"/>
<dbReference type="EMBL" id="MIPT01000001">
    <property type="protein sequence ID" value="OHT19426.1"/>
    <property type="molecule type" value="Genomic_DNA"/>
</dbReference>
<dbReference type="OrthoDB" id="1070337at2"/>
<dbReference type="InterPro" id="IPR021341">
    <property type="entry name" value="DUF2958"/>
</dbReference>
<keyword evidence="2" id="KW-1185">Reference proteome</keyword>
<comment type="caution">
    <text evidence="1">The sequence shown here is derived from an EMBL/GenBank/DDBJ whole genome shotgun (WGS) entry which is preliminary data.</text>
</comment>
<evidence type="ECO:0008006" key="3">
    <source>
        <dbReference type="Google" id="ProtNLM"/>
    </source>
</evidence>
<dbReference type="AlphaFoldDB" id="A0A1S1HD10"/>
<evidence type="ECO:0000313" key="2">
    <source>
        <dbReference type="Proteomes" id="UP000179467"/>
    </source>
</evidence>
<accession>A0A1S1HD10</accession>
<evidence type="ECO:0000313" key="1">
    <source>
        <dbReference type="EMBL" id="OHT19426.1"/>
    </source>
</evidence>
<reference evidence="1 2" key="1">
    <citation type="submission" date="2016-09" db="EMBL/GenBank/DDBJ databases">
        <title>Metabolic pathway, cell adaptation mechanisms and a novel monoxygenase revealed through proteogenomic-transcription analysis of a Sphingomonas haloaromaticamans strain degrading the fungicide ortho-phenylphenol.</title>
        <authorList>
            <person name="Perruchon C."/>
            <person name="Papadopoulou E.S."/>
            <person name="Rousidou C."/>
            <person name="Vasileiadis S."/>
            <person name="Tanou G."/>
            <person name="Amoutzias G."/>
            <person name="Molassiotis A."/>
            <person name="Karpouzas D.G."/>
        </authorList>
    </citation>
    <scope>NUCLEOTIDE SEQUENCE [LARGE SCALE GENOMIC DNA]</scope>
    <source>
        <strain evidence="1 2">P3</strain>
    </source>
</reference>
<dbReference type="Proteomes" id="UP000179467">
    <property type="component" value="Unassembled WGS sequence"/>
</dbReference>